<feature type="domain" description="Response regulatory" evidence="5">
    <location>
        <begin position="12"/>
        <end position="132"/>
    </location>
</feature>
<dbReference type="AlphaFoldDB" id="A0A3E1RDA8"/>
<protein>
    <submittedName>
        <fullName evidence="6">Response regulator</fullName>
    </submittedName>
</protein>
<name>A0A3E1RDA8_9BURK</name>
<keyword evidence="1" id="KW-0677">Repeat</keyword>
<dbReference type="InterPro" id="IPR001789">
    <property type="entry name" value="Sig_transdc_resp-reg_receiver"/>
</dbReference>
<dbReference type="EMBL" id="QFZK01000004">
    <property type="protein sequence ID" value="RFO97354.1"/>
    <property type="molecule type" value="Genomic_DNA"/>
</dbReference>
<evidence type="ECO:0000313" key="6">
    <source>
        <dbReference type="EMBL" id="RFO97354.1"/>
    </source>
</evidence>
<dbReference type="SUPFAM" id="SSF52172">
    <property type="entry name" value="CheY-like"/>
    <property type="match status" value="1"/>
</dbReference>
<comment type="caution">
    <text evidence="3">Lacks conserved residue(s) required for the propagation of feature annotation.</text>
</comment>
<dbReference type="PROSITE" id="PS50005">
    <property type="entry name" value="TPR"/>
    <property type="match status" value="1"/>
</dbReference>
<sequence>MALLSEDISNARALVVEGNPAMRSMLASQLREFGVKTVVQCGRIIDARRHLEYQTFDFVLCELHFHDENASGQDLLDDLRRNQLLPYSTVFVMITGEATYAHVAEAAESALDGYLLKPHKASQLGERLQQARIRKVSLQGIFSAIEEEDFAGACKQCVERFNTRGPFWLYAARIGAELLLRIDQPAEAKKLYEAVIKAKTLPWAKLGVARSMLDGGQITAAVSTLENLIAQDPSYADAYDVMGRAQFELGKFDEALATYKMASKLTPASVGRLQSVGIMAFYAGKPEEAEYALQRTCLVGMDSKLFDYQCLVLMAFLQFERNDHKALQRCVHDFDRLIDKNPETVRLQRLARVVEALTLLQHHKIAQALALVRELASDIREPAFDFESASNLIALLSQMAKRAIQLDEVHTLMDHLALRFCASRAMSELLAGAAHAYPAYAEHVRAGNTKIIKYAEVAMSLSLRGNPTGAVNELIERGQETLNSKLVESAEMVLLRYKEKIGEAPELHARVAALRAQCMVNPMPGQPGTGPRKAGALTLRVGGGPVKKKAAAG</sequence>
<dbReference type="SUPFAM" id="SSF48452">
    <property type="entry name" value="TPR-like"/>
    <property type="match status" value="1"/>
</dbReference>
<feature type="repeat" description="TPR" evidence="4">
    <location>
        <begin position="236"/>
        <end position="269"/>
    </location>
</feature>
<keyword evidence="2 4" id="KW-0802">TPR repeat</keyword>
<dbReference type="Proteomes" id="UP000260665">
    <property type="component" value="Unassembled WGS sequence"/>
</dbReference>
<dbReference type="InterPro" id="IPR019734">
    <property type="entry name" value="TPR_rpt"/>
</dbReference>
<dbReference type="PANTHER" id="PTHR44943">
    <property type="entry name" value="CELLULOSE SYNTHASE OPERON PROTEIN C"/>
    <property type="match status" value="1"/>
</dbReference>
<proteinExistence type="predicted"/>
<evidence type="ECO:0000256" key="3">
    <source>
        <dbReference type="PROSITE-ProRule" id="PRU00169"/>
    </source>
</evidence>
<dbReference type="Gene3D" id="1.25.40.10">
    <property type="entry name" value="Tetratricopeptide repeat domain"/>
    <property type="match status" value="1"/>
</dbReference>
<dbReference type="Gene3D" id="3.40.50.2300">
    <property type="match status" value="1"/>
</dbReference>
<dbReference type="OrthoDB" id="7298659at2"/>
<evidence type="ECO:0000259" key="5">
    <source>
        <dbReference type="PROSITE" id="PS50110"/>
    </source>
</evidence>
<evidence type="ECO:0000313" key="7">
    <source>
        <dbReference type="Proteomes" id="UP000260665"/>
    </source>
</evidence>
<keyword evidence="7" id="KW-1185">Reference proteome</keyword>
<evidence type="ECO:0000256" key="2">
    <source>
        <dbReference type="ARBA" id="ARBA00022803"/>
    </source>
</evidence>
<gene>
    <name evidence="6" type="ORF">DIC66_09525</name>
</gene>
<reference evidence="6 7" key="1">
    <citation type="submission" date="2018-05" db="EMBL/GenBank/DDBJ databases">
        <title>Rhodoferax soyangensis sp.nov., isolated from an oligotrophic freshwater lake.</title>
        <authorList>
            <person name="Park M."/>
        </authorList>
    </citation>
    <scope>NUCLEOTIDE SEQUENCE [LARGE SCALE GENOMIC DNA]</scope>
    <source>
        <strain evidence="6 7">IMCC26218</strain>
    </source>
</reference>
<comment type="caution">
    <text evidence="6">The sequence shown here is derived from an EMBL/GenBank/DDBJ whole genome shotgun (WGS) entry which is preliminary data.</text>
</comment>
<dbReference type="Pfam" id="PF00072">
    <property type="entry name" value="Response_reg"/>
    <property type="match status" value="1"/>
</dbReference>
<dbReference type="PROSITE" id="PS50110">
    <property type="entry name" value="RESPONSE_REGULATORY"/>
    <property type="match status" value="1"/>
</dbReference>
<dbReference type="PANTHER" id="PTHR44943:SF4">
    <property type="entry name" value="TPR REPEAT-CONTAINING PROTEIN MJ0798"/>
    <property type="match status" value="1"/>
</dbReference>
<dbReference type="RefSeq" id="WP_117176459.1">
    <property type="nucleotide sequence ID" value="NZ_QFZK01000004.1"/>
</dbReference>
<organism evidence="6 7">
    <name type="scientific">Rhodoferax lacus</name>
    <dbReference type="NCBI Taxonomy" id="2184758"/>
    <lineage>
        <taxon>Bacteria</taxon>
        <taxon>Pseudomonadati</taxon>
        <taxon>Pseudomonadota</taxon>
        <taxon>Betaproteobacteria</taxon>
        <taxon>Burkholderiales</taxon>
        <taxon>Comamonadaceae</taxon>
        <taxon>Rhodoferax</taxon>
    </lineage>
</organism>
<evidence type="ECO:0000256" key="4">
    <source>
        <dbReference type="PROSITE-ProRule" id="PRU00339"/>
    </source>
</evidence>
<dbReference type="Pfam" id="PF14559">
    <property type="entry name" value="TPR_19"/>
    <property type="match status" value="1"/>
</dbReference>
<dbReference type="InterPro" id="IPR011006">
    <property type="entry name" value="CheY-like_superfamily"/>
</dbReference>
<dbReference type="InterPro" id="IPR011990">
    <property type="entry name" value="TPR-like_helical_dom_sf"/>
</dbReference>
<dbReference type="InterPro" id="IPR051685">
    <property type="entry name" value="Ycf3/AcsC/BcsC/TPR_MFPF"/>
</dbReference>
<dbReference type="GO" id="GO:0000160">
    <property type="term" value="P:phosphorelay signal transduction system"/>
    <property type="evidence" value="ECO:0007669"/>
    <property type="project" value="InterPro"/>
</dbReference>
<accession>A0A3E1RDA8</accession>
<dbReference type="SMART" id="SM00448">
    <property type="entry name" value="REC"/>
    <property type="match status" value="1"/>
</dbReference>
<evidence type="ECO:0000256" key="1">
    <source>
        <dbReference type="ARBA" id="ARBA00022737"/>
    </source>
</evidence>